<dbReference type="STRING" id="1802040.A3C28_01645"/>
<dbReference type="SUPFAM" id="SSF49363">
    <property type="entry name" value="Purple acid phosphatase, N-terminal domain"/>
    <property type="match status" value="1"/>
</dbReference>
<keyword evidence="1" id="KW-1133">Transmembrane helix</keyword>
<dbReference type="InterPro" id="IPR013783">
    <property type="entry name" value="Ig-like_fold"/>
</dbReference>
<protein>
    <recommendedName>
        <fullName evidence="2">Purple acid phosphatase N-terminal domain-containing protein</fullName>
    </recommendedName>
</protein>
<dbReference type="GO" id="GO:0046872">
    <property type="term" value="F:metal ion binding"/>
    <property type="evidence" value="ECO:0007669"/>
    <property type="project" value="InterPro"/>
</dbReference>
<feature type="transmembrane region" description="Helical" evidence="1">
    <location>
        <begin position="14"/>
        <end position="34"/>
    </location>
</feature>
<dbReference type="Pfam" id="PF16656">
    <property type="entry name" value="Pur_ac_phosph_N"/>
    <property type="match status" value="1"/>
</dbReference>
<comment type="caution">
    <text evidence="3">The sequence shown here is derived from an EMBL/GenBank/DDBJ whole genome shotgun (WGS) entry which is preliminary data.</text>
</comment>
<dbReference type="InterPro" id="IPR008963">
    <property type="entry name" value="Purple_acid_Pase-like_N"/>
</dbReference>
<dbReference type="AlphaFoldDB" id="A0A1F7H2S8"/>
<dbReference type="InterPro" id="IPR015914">
    <property type="entry name" value="PAPs_N"/>
</dbReference>
<feature type="domain" description="Purple acid phosphatase N-terminal" evidence="2">
    <location>
        <begin position="52"/>
        <end position="139"/>
    </location>
</feature>
<evidence type="ECO:0000313" key="3">
    <source>
        <dbReference type="EMBL" id="OGK25541.1"/>
    </source>
</evidence>
<dbReference type="Proteomes" id="UP000178597">
    <property type="component" value="Unassembled WGS sequence"/>
</dbReference>
<evidence type="ECO:0000259" key="2">
    <source>
        <dbReference type="Pfam" id="PF16656"/>
    </source>
</evidence>
<proteinExistence type="predicted"/>
<keyword evidence="1" id="KW-0472">Membrane</keyword>
<name>A0A1F7H2S8_9BACT</name>
<dbReference type="GO" id="GO:0003993">
    <property type="term" value="F:acid phosphatase activity"/>
    <property type="evidence" value="ECO:0007669"/>
    <property type="project" value="InterPro"/>
</dbReference>
<accession>A0A1F7H2S8</accession>
<feature type="transmembrane region" description="Helical" evidence="1">
    <location>
        <begin position="409"/>
        <end position="429"/>
    </location>
</feature>
<reference evidence="3 4" key="1">
    <citation type="journal article" date="2016" name="Nat. Commun.">
        <title>Thousands of microbial genomes shed light on interconnected biogeochemical processes in an aquifer system.</title>
        <authorList>
            <person name="Anantharaman K."/>
            <person name="Brown C.T."/>
            <person name="Hug L.A."/>
            <person name="Sharon I."/>
            <person name="Castelle C.J."/>
            <person name="Probst A.J."/>
            <person name="Thomas B.C."/>
            <person name="Singh A."/>
            <person name="Wilkins M.J."/>
            <person name="Karaoz U."/>
            <person name="Brodie E.L."/>
            <person name="Williams K.H."/>
            <person name="Hubbard S.S."/>
            <person name="Banfield J.F."/>
        </authorList>
    </citation>
    <scope>NUCLEOTIDE SEQUENCE [LARGE SCALE GENOMIC DNA]</scope>
</reference>
<dbReference type="Gene3D" id="2.60.40.10">
    <property type="entry name" value="Immunoglobulins"/>
    <property type="match status" value="1"/>
</dbReference>
<dbReference type="Gene3D" id="2.60.40.380">
    <property type="entry name" value="Purple acid phosphatase-like, N-terminal"/>
    <property type="match status" value="1"/>
</dbReference>
<gene>
    <name evidence="3" type="ORF">A3C28_01645</name>
</gene>
<dbReference type="EMBL" id="MFZP01000063">
    <property type="protein sequence ID" value="OGK25541.1"/>
    <property type="molecule type" value="Genomic_DNA"/>
</dbReference>
<evidence type="ECO:0000256" key="1">
    <source>
        <dbReference type="SAM" id="Phobius"/>
    </source>
</evidence>
<sequence>MAYSDFFRSKEKKIPFPLSIVIILVIILSLGRILSSNPSRSKASNKVVRNMTVVNPAPSEFALYWLTDTKEMGWVIYGSSPNNLDKIALDERDLQNQKNAYYHHFVRIRDLNLGTTYYYKIVSDNQVVASENEPFSFTTLQSFNPGLQANPAYGKVIQNNGDPLENAIIILHFKVAIPLLAITKTTGEWLIPLNGLVNKEDRAVLSFKDSDVFTLDIFSEEKDISHIQVSPSNISPLPQTIIIGKNYTFLGSDNVLAVSSEANRTKSETISVLFPQEGALIPGNTPIIKGTAIIGNEITGLIESQNKYTFKTSADKNGEWKVAVAKPFLPGDYLLTVTTKNKEGQEIRLSRKFSIAKSGEQVLGEATAEATPTLIPTVAPTIAPTLYSTPSITTSSATTITPPTSGFSFLPIAIGSASLVIVGLGILFIF</sequence>
<keyword evidence="1" id="KW-0812">Transmembrane</keyword>
<evidence type="ECO:0000313" key="4">
    <source>
        <dbReference type="Proteomes" id="UP000178597"/>
    </source>
</evidence>
<organism evidence="3 4">
    <name type="scientific">Candidatus Roizmanbacteria bacterium RIFCSPHIGHO2_02_FULL_39_9</name>
    <dbReference type="NCBI Taxonomy" id="1802040"/>
    <lineage>
        <taxon>Bacteria</taxon>
        <taxon>Candidatus Roizmaniibacteriota</taxon>
    </lineage>
</organism>